<dbReference type="GO" id="GO:0009401">
    <property type="term" value="P:phosphoenolpyruvate-dependent sugar phosphotransferase system"/>
    <property type="evidence" value="ECO:0007669"/>
    <property type="project" value="UniProtKB-KW"/>
</dbReference>
<evidence type="ECO:0000256" key="7">
    <source>
        <dbReference type="ARBA" id="ARBA00022777"/>
    </source>
</evidence>
<name>A0A437UKP3_ENTAV</name>
<dbReference type="PROSITE" id="PS00371">
    <property type="entry name" value="PTS_EIIA_TYPE_1_HIS"/>
    <property type="match status" value="1"/>
</dbReference>
<dbReference type="SUPFAM" id="SSF51261">
    <property type="entry name" value="Duplicated hybrid motif"/>
    <property type="match status" value="1"/>
</dbReference>
<dbReference type="FunFam" id="2.70.70.10:FF:000001">
    <property type="entry name" value="PTS system glucose-specific IIA component"/>
    <property type="match status" value="1"/>
</dbReference>
<protein>
    <submittedName>
        <fullName evidence="8">PTS glucose transporter subunit IIA</fullName>
    </submittedName>
</protein>
<dbReference type="NCBIfam" id="TIGR00830">
    <property type="entry name" value="PTBA"/>
    <property type="match status" value="1"/>
</dbReference>
<dbReference type="PROSITE" id="PS51093">
    <property type="entry name" value="PTS_EIIA_TYPE_1"/>
    <property type="match status" value="1"/>
</dbReference>
<dbReference type="AlphaFoldDB" id="A0A437UKP3"/>
<keyword evidence="6" id="KW-0598">Phosphotransferase system</keyword>
<dbReference type="InterPro" id="IPR011055">
    <property type="entry name" value="Dup_hybrid_motif"/>
</dbReference>
<dbReference type="GO" id="GO:0005737">
    <property type="term" value="C:cytoplasm"/>
    <property type="evidence" value="ECO:0007669"/>
    <property type="project" value="UniProtKB-SubCell"/>
</dbReference>
<organism evidence="8 9">
    <name type="scientific">Enterococcus avium</name>
    <name type="common">Streptococcus avium</name>
    <dbReference type="NCBI Taxonomy" id="33945"/>
    <lineage>
        <taxon>Bacteria</taxon>
        <taxon>Bacillati</taxon>
        <taxon>Bacillota</taxon>
        <taxon>Bacilli</taxon>
        <taxon>Lactobacillales</taxon>
        <taxon>Enterococcaceae</taxon>
        <taxon>Enterococcus</taxon>
    </lineage>
</organism>
<dbReference type="Pfam" id="PF00358">
    <property type="entry name" value="PTS_EIIA_1"/>
    <property type="match status" value="1"/>
</dbReference>
<dbReference type="Gene3D" id="2.70.70.10">
    <property type="entry name" value="Glucose Permease (Domain IIA)"/>
    <property type="match status" value="1"/>
</dbReference>
<comment type="caution">
    <text evidence="8">The sequence shown here is derived from an EMBL/GenBank/DDBJ whole genome shotgun (WGS) entry which is preliminary data.</text>
</comment>
<keyword evidence="7" id="KW-0418">Kinase</keyword>
<keyword evidence="4 8" id="KW-0762">Sugar transport</keyword>
<evidence type="ECO:0000256" key="6">
    <source>
        <dbReference type="ARBA" id="ARBA00022683"/>
    </source>
</evidence>
<keyword evidence="5" id="KW-0808">Transferase</keyword>
<dbReference type="GO" id="GO:0005886">
    <property type="term" value="C:plasma membrane"/>
    <property type="evidence" value="ECO:0007669"/>
    <property type="project" value="UniProtKB-SubCell"/>
</dbReference>
<evidence type="ECO:0000313" key="8">
    <source>
        <dbReference type="EMBL" id="RVU94227.1"/>
    </source>
</evidence>
<proteinExistence type="predicted"/>
<evidence type="ECO:0000256" key="2">
    <source>
        <dbReference type="ARBA" id="ARBA00004651"/>
    </source>
</evidence>
<comment type="subcellular location">
    <subcellularLocation>
        <location evidence="2">Cell membrane</location>
        <topology evidence="2">Multi-pass membrane protein</topology>
    </subcellularLocation>
    <subcellularLocation>
        <location evidence="1">Cytoplasm</location>
    </subcellularLocation>
</comment>
<evidence type="ECO:0000256" key="1">
    <source>
        <dbReference type="ARBA" id="ARBA00004496"/>
    </source>
</evidence>
<keyword evidence="3" id="KW-0813">Transport</keyword>
<reference evidence="8 9" key="1">
    <citation type="submission" date="2018-12" db="EMBL/GenBank/DDBJ databases">
        <title>A novel vanA-carrying plasmid in a clinical isolate of Enterococcus avium.</title>
        <authorList>
            <person name="Bernasconi O.J."/>
            <person name="Luzzaro F."/>
            <person name="Endimiani A."/>
        </authorList>
    </citation>
    <scope>NUCLEOTIDE SEQUENCE [LARGE SCALE GENOMIC DNA]</scope>
    <source>
        <strain evidence="8 9">LC0559/18</strain>
    </source>
</reference>
<evidence type="ECO:0000256" key="3">
    <source>
        <dbReference type="ARBA" id="ARBA00022448"/>
    </source>
</evidence>
<dbReference type="PANTHER" id="PTHR45008:SF1">
    <property type="entry name" value="PTS SYSTEM GLUCOSE-SPECIFIC EIIA COMPONENT"/>
    <property type="match status" value="1"/>
</dbReference>
<dbReference type="Proteomes" id="UP000288388">
    <property type="component" value="Unassembled WGS sequence"/>
</dbReference>
<dbReference type="EMBL" id="RYZS01000001">
    <property type="protein sequence ID" value="RVU94227.1"/>
    <property type="molecule type" value="Genomic_DNA"/>
</dbReference>
<accession>A0A437UKP3</accession>
<dbReference type="RefSeq" id="WP_127978424.1">
    <property type="nucleotide sequence ID" value="NZ_CAAKNX010000013.1"/>
</dbReference>
<dbReference type="InterPro" id="IPR050890">
    <property type="entry name" value="PTS_EIIA_component"/>
</dbReference>
<gene>
    <name evidence="8" type="ORF">EK398_04865</name>
</gene>
<sequence>MDLLSPVTGELKAIESVDDEVFSAKILGDGVAISPMEQRITAPVAAEVTAVFPTGHAIGLRTKDGVEILLHLGVDTVELDGKFFQSKVKINQWVHAGDLLVEMDYSSIHEAGYDTDVMVIITNAAGKVIEKKSLLKKVNEATPILTIK</sequence>
<evidence type="ECO:0000256" key="4">
    <source>
        <dbReference type="ARBA" id="ARBA00022597"/>
    </source>
</evidence>
<evidence type="ECO:0000256" key="5">
    <source>
        <dbReference type="ARBA" id="ARBA00022679"/>
    </source>
</evidence>
<dbReference type="GO" id="GO:0016301">
    <property type="term" value="F:kinase activity"/>
    <property type="evidence" value="ECO:0007669"/>
    <property type="project" value="UniProtKB-KW"/>
</dbReference>
<dbReference type="PANTHER" id="PTHR45008">
    <property type="entry name" value="PTS SYSTEM GLUCOSE-SPECIFIC EIIA COMPONENT"/>
    <property type="match status" value="1"/>
</dbReference>
<dbReference type="InterPro" id="IPR001127">
    <property type="entry name" value="PTS_EIIA_1_perm"/>
</dbReference>
<evidence type="ECO:0000313" key="9">
    <source>
        <dbReference type="Proteomes" id="UP000288388"/>
    </source>
</evidence>